<gene>
    <name evidence="1" type="ORF">PV02_09820</name>
</gene>
<dbReference type="Gene3D" id="3.40.630.30">
    <property type="match status" value="1"/>
</dbReference>
<accession>A0AAE3KZG7</accession>
<organism evidence="1 2">
    <name type="scientific">Methanolobus chelungpuianus</name>
    <dbReference type="NCBI Taxonomy" id="502115"/>
    <lineage>
        <taxon>Archaea</taxon>
        <taxon>Methanobacteriati</taxon>
        <taxon>Methanobacteriota</taxon>
        <taxon>Stenosarchaea group</taxon>
        <taxon>Methanomicrobia</taxon>
        <taxon>Methanosarcinales</taxon>
        <taxon>Methanosarcinaceae</taxon>
        <taxon>Methanolobus</taxon>
    </lineage>
</organism>
<dbReference type="RefSeq" id="WP_256623261.1">
    <property type="nucleotide sequence ID" value="NZ_JTEO01000005.1"/>
</dbReference>
<evidence type="ECO:0000313" key="2">
    <source>
        <dbReference type="Proteomes" id="UP001206983"/>
    </source>
</evidence>
<evidence type="ECO:0008006" key="3">
    <source>
        <dbReference type="Google" id="ProtNLM"/>
    </source>
</evidence>
<dbReference type="InterPro" id="IPR016181">
    <property type="entry name" value="Acyl_CoA_acyltransferase"/>
</dbReference>
<comment type="caution">
    <text evidence="1">The sequence shown here is derived from an EMBL/GenBank/DDBJ whole genome shotgun (WGS) entry which is preliminary data.</text>
</comment>
<dbReference type="AlphaFoldDB" id="A0AAE3KZG7"/>
<reference evidence="1 2" key="1">
    <citation type="journal article" date="2011" name="Appl. Environ. Microbiol.">
        <title>Methanogenic archaea isolated from Taiwan's Chelungpu fault.</title>
        <authorList>
            <person name="Wu S.Y."/>
            <person name="Lai M.C."/>
        </authorList>
    </citation>
    <scope>NUCLEOTIDE SEQUENCE [LARGE SCALE GENOMIC DNA]</scope>
    <source>
        <strain evidence="1 2">St545Mb</strain>
    </source>
</reference>
<name>A0AAE3KZG7_9EURY</name>
<dbReference type="InterPro" id="IPR050644">
    <property type="entry name" value="PG_Glycine_Bridge_Synth"/>
</dbReference>
<keyword evidence="2" id="KW-1185">Reference proteome</keyword>
<dbReference type="SUPFAM" id="SSF55729">
    <property type="entry name" value="Acyl-CoA N-acyltransferases (Nat)"/>
    <property type="match status" value="1"/>
</dbReference>
<dbReference type="PANTHER" id="PTHR36174:SF1">
    <property type="entry name" value="LIPID II:GLYCINE GLYCYLTRANSFERASE"/>
    <property type="match status" value="1"/>
</dbReference>
<evidence type="ECO:0000313" key="1">
    <source>
        <dbReference type="EMBL" id="MCQ6963394.1"/>
    </source>
</evidence>
<dbReference type="EMBL" id="JTEO01000005">
    <property type="protein sequence ID" value="MCQ6963394.1"/>
    <property type="molecule type" value="Genomic_DNA"/>
</dbReference>
<dbReference type="Proteomes" id="UP001206983">
    <property type="component" value="Unassembled WGS sequence"/>
</dbReference>
<sequence length="337" mass="38784">MQISTLDDSSIWDDFVDSSPYGTLFHKWDFLKTIEKHTGYILLPYGIYVKDTLAGVFPAFLKSNYRVSAVFSPPPRTGIPYMGFIMSSDYVELTQNGKEARLKEIVKGITEKLDKLSPVYLSIQLPSAFSDIREFKWNDYSVDPLFTYYIPTDASLDDILKGFSRSTKRLIRGINSKKFGIEMVQSTELAPFFDLLSRRYKEQGLKLPIISMEYLADLLHLYPDNIRLYYVYDEEGVIVGSNLAIMYKNKLISWLGTPKPDVNLPVNEFIFWEFIKMAKNTNSVFEIGGADTRRLCSFKSHFNPSLETSYRVFRRSSIGVVAEWAYLNLYKKSSSLT</sequence>
<protein>
    <recommendedName>
        <fullName evidence="3">BioF2-like acetyltransferase domain-containing protein</fullName>
    </recommendedName>
</protein>
<dbReference type="PANTHER" id="PTHR36174">
    <property type="entry name" value="LIPID II:GLYCINE GLYCYLTRANSFERASE"/>
    <property type="match status" value="1"/>
</dbReference>
<proteinExistence type="predicted"/>